<organism evidence="3 4">
    <name type="scientific">Symbiodinium necroappetens</name>
    <dbReference type="NCBI Taxonomy" id="1628268"/>
    <lineage>
        <taxon>Eukaryota</taxon>
        <taxon>Sar</taxon>
        <taxon>Alveolata</taxon>
        <taxon>Dinophyceae</taxon>
        <taxon>Suessiales</taxon>
        <taxon>Symbiodiniaceae</taxon>
        <taxon>Symbiodinium</taxon>
    </lineage>
</organism>
<feature type="compositionally biased region" description="Acidic residues" evidence="1">
    <location>
        <begin position="699"/>
        <end position="708"/>
    </location>
</feature>
<dbReference type="Gene3D" id="3.90.190.10">
    <property type="entry name" value="Protein tyrosine phosphatase superfamily"/>
    <property type="match status" value="1"/>
</dbReference>
<dbReference type="PROSITE" id="PS50056">
    <property type="entry name" value="TYR_PHOSPHATASE_2"/>
    <property type="match status" value="1"/>
</dbReference>
<dbReference type="InterPro" id="IPR029021">
    <property type="entry name" value="Prot-tyrosine_phosphatase-like"/>
</dbReference>
<dbReference type="CDD" id="cd14498">
    <property type="entry name" value="DSP"/>
    <property type="match status" value="1"/>
</dbReference>
<gene>
    <name evidence="3" type="ORF">SNEC2469_LOCUS18647</name>
</gene>
<dbReference type="Gene3D" id="1.25.40.20">
    <property type="entry name" value="Ankyrin repeat-containing domain"/>
    <property type="match status" value="1"/>
</dbReference>
<feature type="region of interest" description="Disordered" evidence="1">
    <location>
        <begin position="681"/>
        <end position="708"/>
    </location>
</feature>
<accession>A0A812W592</accession>
<protein>
    <recommendedName>
        <fullName evidence="2">Tyrosine specific protein phosphatases domain-containing protein</fullName>
    </recommendedName>
</protein>
<dbReference type="SUPFAM" id="SSF48403">
    <property type="entry name" value="Ankyrin repeat"/>
    <property type="match status" value="1"/>
</dbReference>
<evidence type="ECO:0000259" key="2">
    <source>
        <dbReference type="PROSITE" id="PS50056"/>
    </source>
</evidence>
<feature type="domain" description="Tyrosine specific protein phosphatases" evidence="2">
    <location>
        <begin position="437"/>
        <end position="495"/>
    </location>
</feature>
<feature type="region of interest" description="Disordered" evidence="1">
    <location>
        <begin position="562"/>
        <end position="586"/>
    </location>
</feature>
<feature type="compositionally biased region" description="Low complexity" evidence="1">
    <location>
        <begin position="571"/>
        <end position="584"/>
    </location>
</feature>
<dbReference type="SUPFAM" id="SSF52799">
    <property type="entry name" value="(Phosphotyrosine protein) phosphatases II"/>
    <property type="match status" value="1"/>
</dbReference>
<evidence type="ECO:0000313" key="3">
    <source>
        <dbReference type="EMBL" id="CAE7658070.1"/>
    </source>
</evidence>
<dbReference type="InterPro" id="IPR036770">
    <property type="entry name" value="Ankyrin_rpt-contain_sf"/>
</dbReference>
<dbReference type="InterPro" id="IPR000387">
    <property type="entry name" value="Tyr_Pase_dom"/>
</dbReference>
<comment type="caution">
    <text evidence="3">The sequence shown here is derived from an EMBL/GenBank/DDBJ whole genome shotgun (WGS) entry which is preliminary data.</text>
</comment>
<evidence type="ECO:0000313" key="4">
    <source>
        <dbReference type="Proteomes" id="UP000601435"/>
    </source>
</evidence>
<dbReference type="EMBL" id="CAJNJA010031524">
    <property type="protein sequence ID" value="CAE7658070.1"/>
    <property type="molecule type" value="Genomic_DNA"/>
</dbReference>
<sequence>MPVSSRASRSEVKGKGAWKKWTPDAILRAGFSPGSMSARDAASQVDGASAASTLAARLFVAECIEEGQSQHSSQSLHRLQHLCTGAPLDFALINLMFDETELELNMGVHGEAAWSVLASHGQITYCGRGEVIDMDAVRAPCVLPTKKAVTMWPVLSAGPAGLWPGVTSVNAKFRAVLVTCDAGPANLKLLRHLCALLPPDVAVVCTLCAQHRNGNVIERVTKLLGILPGCFAIAKSMRQGSWMRTIGQKVQAVLASGPSRLVILQEEPEGLEEEWARARVAVRALLKLVALNLPQGEDEQPAQGFATAVDEFMKLKERCPFVVVGRMHVMTPFAALRQCLVSEAYGGVRAARQARDAYNDRHPMSLVFDMAAFSPGCGGKLWLGGEAAASNLQLLRKNKITYLAPAASKPCSAQSMDIKQLTVVDGTGLANNDIPFEKIMTVVDQIVEALVAGHSVLIYCRNGAHRSATLCSVVLLRMLSDARPNDIHVFLNSARNIVDLESRAPPTKYRQVSTRPIDALAGLSERVRAVALPAGFVPLDHANELLTPIGFRRRCLELGFSPTKDDGKPLESGASSAGEGTTTSETKRRKKFLVAVGEDTSAVESFEMVSENNPDSDYHRSEDGYGSSTSYVRLQNLDEMASDSDLFAFVNDELEDPATRREKIRMLMQELRNLDAKLMGNPVGSPDALGAGDGGTGSGEEEEEEVVEVEVDYDPDDYEEEEGEPAEEPIMVEDDLEDIMKNVAETASGEILQRFVILMQEQRLQAQAALARESEKAMTQAFANQVMCTLLGAAPLDTLRLLDDVSPANILTISDHNGLTLLHHACRLGLPAVVERVIQINRHLADVTTRPDGKPPHWTALMVICDKWCDTDPFRHCLWALQGALTPASYSIRSTNGQTPFHVAASRGQWWLTKRLCWGLYASAGSDQQAWAMVESMINSPGGGRSAGVVDHAFRANTGLALWLQKYWGGRPLLAPPRSDQRGYAYAPRK</sequence>
<evidence type="ECO:0000256" key="1">
    <source>
        <dbReference type="SAM" id="MobiDB-lite"/>
    </source>
</evidence>
<dbReference type="AlphaFoldDB" id="A0A812W592"/>
<dbReference type="OrthoDB" id="426221at2759"/>
<reference evidence="3" key="1">
    <citation type="submission" date="2021-02" db="EMBL/GenBank/DDBJ databases">
        <authorList>
            <person name="Dougan E. K."/>
            <person name="Rhodes N."/>
            <person name="Thang M."/>
            <person name="Chan C."/>
        </authorList>
    </citation>
    <scope>NUCLEOTIDE SEQUENCE</scope>
</reference>
<dbReference type="Proteomes" id="UP000601435">
    <property type="component" value="Unassembled WGS sequence"/>
</dbReference>
<keyword evidence="4" id="KW-1185">Reference proteome</keyword>
<name>A0A812W592_9DINO</name>
<proteinExistence type="predicted"/>